<gene>
    <name evidence="4" type="ORF">LCGC14_2271850</name>
</gene>
<reference evidence="4" key="1">
    <citation type="journal article" date="2015" name="Nature">
        <title>Complex archaea that bridge the gap between prokaryotes and eukaryotes.</title>
        <authorList>
            <person name="Spang A."/>
            <person name="Saw J.H."/>
            <person name="Jorgensen S.L."/>
            <person name="Zaremba-Niedzwiedzka K."/>
            <person name="Martijn J."/>
            <person name="Lind A.E."/>
            <person name="van Eijk R."/>
            <person name="Schleper C."/>
            <person name="Guy L."/>
            <person name="Ettema T.J."/>
        </authorList>
    </citation>
    <scope>NUCLEOTIDE SEQUENCE</scope>
</reference>
<organism evidence="4">
    <name type="scientific">marine sediment metagenome</name>
    <dbReference type="NCBI Taxonomy" id="412755"/>
    <lineage>
        <taxon>unclassified sequences</taxon>
        <taxon>metagenomes</taxon>
        <taxon>ecological metagenomes</taxon>
    </lineage>
</organism>
<dbReference type="Gene3D" id="3.30.1060.10">
    <property type="entry name" value="Peptide methionine sulphoxide reductase MsrA"/>
    <property type="match status" value="1"/>
</dbReference>
<dbReference type="EMBL" id="LAZR01031424">
    <property type="protein sequence ID" value="KKL53794.1"/>
    <property type="molecule type" value="Genomic_DNA"/>
</dbReference>
<evidence type="ECO:0000313" key="4">
    <source>
        <dbReference type="EMBL" id="KKL53794.1"/>
    </source>
</evidence>
<dbReference type="NCBIfam" id="TIGR00401">
    <property type="entry name" value="msrA"/>
    <property type="match status" value="1"/>
</dbReference>
<dbReference type="HAMAP" id="MF_01401">
    <property type="entry name" value="MsrA"/>
    <property type="match status" value="1"/>
</dbReference>
<sequence>MSTEIQTATFGGGCFWCIDAAFRRVKGVLQVSSGYTGGETTDPTYKQICTGLTGHAEVVNIEFDSNLISYETLLAMFFTLHDATQLNRQGNDVGTQYRSLVYYHDSEQQAQTTDYIAKLQSQIREDIVTEVSPATTYYPAEQYHQDYYNENPEQRYCSLLIAPKLQKFEQDYKQFLVN</sequence>
<evidence type="ECO:0000256" key="2">
    <source>
        <dbReference type="ARBA" id="ARBA00023002"/>
    </source>
</evidence>
<name>A0A0F9CX07_9ZZZZ</name>
<dbReference type="Pfam" id="PF01625">
    <property type="entry name" value="PMSR"/>
    <property type="match status" value="1"/>
</dbReference>
<feature type="domain" description="Peptide methionine sulphoxide reductase MsrA" evidence="3">
    <location>
        <begin position="7"/>
        <end position="157"/>
    </location>
</feature>
<dbReference type="GO" id="GO:0008113">
    <property type="term" value="F:peptide-methionine (S)-S-oxide reductase activity"/>
    <property type="evidence" value="ECO:0007669"/>
    <property type="project" value="UniProtKB-EC"/>
</dbReference>
<comment type="caution">
    <text evidence="4">The sequence shown here is derived from an EMBL/GenBank/DDBJ whole genome shotgun (WGS) entry which is preliminary data.</text>
</comment>
<dbReference type="PANTHER" id="PTHR43774">
    <property type="entry name" value="PEPTIDE METHIONINE SULFOXIDE REDUCTASE"/>
    <property type="match status" value="1"/>
</dbReference>
<dbReference type="InterPro" id="IPR036509">
    <property type="entry name" value="Met_Sox_Rdtase_MsrA_sf"/>
</dbReference>
<proteinExistence type="inferred from homology"/>
<dbReference type="AlphaFoldDB" id="A0A0F9CX07"/>
<dbReference type="SUPFAM" id="SSF55068">
    <property type="entry name" value="Peptide methionine sulfoxide reductase"/>
    <property type="match status" value="1"/>
</dbReference>
<accession>A0A0F9CX07</accession>
<keyword evidence="2" id="KW-0560">Oxidoreductase</keyword>
<dbReference type="EC" id="1.8.4.11" evidence="1"/>
<evidence type="ECO:0000259" key="3">
    <source>
        <dbReference type="Pfam" id="PF01625"/>
    </source>
</evidence>
<evidence type="ECO:0000256" key="1">
    <source>
        <dbReference type="ARBA" id="ARBA00012502"/>
    </source>
</evidence>
<dbReference type="InterPro" id="IPR002569">
    <property type="entry name" value="Met_Sox_Rdtase_MsrA_dom"/>
</dbReference>
<protein>
    <recommendedName>
        <fullName evidence="1">peptide-methionine (S)-S-oxide reductase</fullName>
        <ecNumber evidence="1">1.8.4.11</ecNumber>
    </recommendedName>
</protein>
<dbReference type="PANTHER" id="PTHR43774:SF1">
    <property type="entry name" value="PEPTIDE METHIONINE SULFOXIDE REDUCTASE MSRA 2"/>
    <property type="match status" value="1"/>
</dbReference>